<feature type="domain" description="Nbr1 FW" evidence="3">
    <location>
        <begin position="115"/>
        <end position="202"/>
    </location>
</feature>
<dbReference type="PANTHER" id="PTHR20930:SF0">
    <property type="entry name" value="PROTEIN ILRUN"/>
    <property type="match status" value="1"/>
</dbReference>
<dbReference type="Pfam" id="PF16158">
    <property type="entry name" value="N_BRCA1_IG"/>
    <property type="match status" value="1"/>
</dbReference>
<keyword evidence="5" id="KW-1185">Reference proteome</keyword>
<feature type="transmembrane region" description="Helical" evidence="2">
    <location>
        <begin position="62"/>
        <end position="85"/>
    </location>
</feature>
<evidence type="ECO:0000256" key="2">
    <source>
        <dbReference type="SAM" id="Phobius"/>
    </source>
</evidence>
<dbReference type="EMBL" id="SMKO01000049">
    <property type="protein sequence ID" value="TDD04026.1"/>
    <property type="molecule type" value="Genomic_DNA"/>
</dbReference>
<feature type="region of interest" description="Disordered" evidence="1">
    <location>
        <begin position="1"/>
        <end position="55"/>
    </location>
</feature>
<keyword evidence="2" id="KW-1133">Transmembrane helix</keyword>
<evidence type="ECO:0000259" key="3">
    <source>
        <dbReference type="Pfam" id="PF16158"/>
    </source>
</evidence>
<dbReference type="PANTHER" id="PTHR20930">
    <property type="entry name" value="OVARIAN CARCINOMA ANTIGEN CA125-RELATED"/>
    <property type="match status" value="1"/>
</dbReference>
<dbReference type="InterPro" id="IPR032350">
    <property type="entry name" value="Nbr1_FW"/>
</dbReference>
<feature type="region of interest" description="Disordered" evidence="1">
    <location>
        <begin position="89"/>
        <end position="113"/>
    </location>
</feature>
<evidence type="ECO:0000313" key="4">
    <source>
        <dbReference type="EMBL" id="TDD04026.1"/>
    </source>
</evidence>
<feature type="compositionally biased region" description="Low complexity" evidence="1">
    <location>
        <begin position="7"/>
        <end position="40"/>
    </location>
</feature>
<dbReference type="InterPro" id="IPR013783">
    <property type="entry name" value="Ig-like_fold"/>
</dbReference>
<dbReference type="GO" id="GO:0005975">
    <property type="term" value="P:carbohydrate metabolic process"/>
    <property type="evidence" value="ECO:0007669"/>
    <property type="project" value="UniProtKB-ARBA"/>
</dbReference>
<dbReference type="CDD" id="cd14947">
    <property type="entry name" value="NBR1_like"/>
    <property type="match status" value="1"/>
</dbReference>
<dbReference type="Gene3D" id="2.60.40.10">
    <property type="entry name" value="Immunoglobulins"/>
    <property type="match status" value="1"/>
</dbReference>
<evidence type="ECO:0000256" key="1">
    <source>
        <dbReference type="SAM" id="MobiDB-lite"/>
    </source>
</evidence>
<organism evidence="4 5">
    <name type="scientific">Nonomuraea deserti</name>
    <dbReference type="NCBI Taxonomy" id="1848322"/>
    <lineage>
        <taxon>Bacteria</taxon>
        <taxon>Bacillati</taxon>
        <taxon>Actinomycetota</taxon>
        <taxon>Actinomycetes</taxon>
        <taxon>Streptosporangiales</taxon>
        <taxon>Streptosporangiaceae</taxon>
        <taxon>Nonomuraea</taxon>
    </lineage>
</organism>
<dbReference type="AlphaFoldDB" id="A0A4V2YAJ7"/>
<protein>
    <recommendedName>
        <fullName evidence="3">Nbr1 FW domain-containing protein</fullName>
    </recommendedName>
</protein>
<sequence length="215" mass="22355">MGSTPTDRSSPSGAPPDGSARPPDGPAPSGGAAPSDGSAGTEPSSGPRPGARRTPPVRKATVLAVATGVVGVAAILLGWVLPLLGQSDENEPTARITPAQTVSPRDDSAFEGDVTFPDGSVVERGTAFDKVWRIRNAGTVPWHDRYLTRMNDTPCKAPERVGIGPVLPGETVDITVRVRAADSPGRCKIFWKMTDEDGTPLLAGKRPIFLDVTVG</sequence>
<proteinExistence type="predicted"/>
<name>A0A4V2YAJ7_9ACTN</name>
<dbReference type="Proteomes" id="UP000295258">
    <property type="component" value="Unassembled WGS sequence"/>
</dbReference>
<comment type="caution">
    <text evidence="4">The sequence shown here is derived from an EMBL/GenBank/DDBJ whole genome shotgun (WGS) entry which is preliminary data.</text>
</comment>
<keyword evidence="2" id="KW-0472">Membrane</keyword>
<evidence type="ECO:0000313" key="5">
    <source>
        <dbReference type="Proteomes" id="UP000295258"/>
    </source>
</evidence>
<gene>
    <name evidence="4" type="ORF">E1292_19710</name>
</gene>
<reference evidence="4 5" key="1">
    <citation type="submission" date="2019-03" db="EMBL/GenBank/DDBJ databases">
        <title>Draft genome sequences of novel Actinobacteria.</title>
        <authorList>
            <person name="Sahin N."/>
            <person name="Ay H."/>
            <person name="Saygin H."/>
        </authorList>
    </citation>
    <scope>NUCLEOTIDE SEQUENCE [LARGE SCALE GENOMIC DNA]</scope>
    <source>
        <strain evidence="4 5">KC310</strain>
    </source>
</reference>
<keyword evidence="2" id="KW-0812">Transmembrane</keyword>
<accession>A0A4V2YAJ7</accession>